<dbReference type="EMBL" id="HG723770">
    <property type="protein sequence ID" value="CDJ66730.1"/>
    <property type="molecule type" value="Genomic_DNA"/>
</dbReference>
<dbReference type="Proteomes" id="UP000030754">
    <property type="component" value="Unassembled WGS sequence"/>
</dbReference>
<organism evidence="1 2">
    <name type="scientific">Eimeria necatrix</name>
    <dbReference type="NCBI Taxonomy" id="51315"/>
    <lineage>
        <taxon>Eukaryota</taxon>
        <taxon>Sar</taxon>
        <taxon>Alveolata</taxon>
        <taxon>Apicomplexa</taxon>
        <taxon>Conoidasida</taxon>
        <taxon>Coccidia</taxon>
        <taxon>Eucoccidiorida</taxon>
        <taxon>Eimeriorina</taxon>
        <taxon>Eimeriidae</taxon>
        <taxon>Eimeria</taxon>
    </lineage>
</organism>
<dbReference type="AlphaFoldDB" id="U6MYF4"/>
<dbReference type="VEuPathDB" id="ToxoDB:ENH_00026150"/>
<evidence type="ECO:0000313" key="1">
    <source>
        <dbReference type="EMBL" id="CDJ66730.1"/>
    </source>
</evidence>
<evidence type="ECO:0000313" key="2">
    <source>
        <dbReference type="Proteomes" id="UP000030754"/>
    </source>
</evidence>
<protein>
    <submittedName>
        <fullName evidence="1">Uncharacterized protein</fullName>
    </submittedName>
</protein>
<gene>
    <name evidence="1" type="ORF">ENH_00026150</name>
</gene>
<dbReference type="GeneID" id="25472784"/>
<name>U6MYF4_9EIME</name>
<reference evidence="1" key="2">
    <citation type="submission" date="2013-10" db="EMBL/GenBank/DDBJ databases">
        <authorList>
            <person name="Aslett M."/>
        </authorList>
    </citation>
    <scope>NUCLEOTIDE SEQUENCE [LARGE SCALE GENOMIC DNA]</scope>
    <source>
        <strain evidence="1">Houghton</strain>
    </source>
</reference>
<keyword evidence="2" id="KW-1185">Reference proteome</keyword>
<dbReference type="RefSeq" id="XP_013435197.1">
    <property type="nucleotide sequence ID" value="XM_013579743.1"/>
</dbReference>
<reference evidence="1" key="1">
    <citation type="submission" date="2013-10" db="EMBL/GenBank/DDBJ databases">
        <title>Genomic analysis of the causative agents of coccidiosis in chickens.</title>
        <authorList>
            <person name="Reid A.J."/>
            <person name="Blake D."/>
            <person name="Billington K."/>
            <person name="Browne H."/>
            <person name="Dunn M."/>
            <person name="Hung S."/>
            <person name="Kawahara F."/>
            <person name="Miranda-Saavedra D."/>
            <person name="Mourier T."/>
            <person name="Nagra H."/>
            <person name="Otto T.D."/>
            <person name="Rawlings N."/>
            <person name="Sanchez A."/>
            <person name="Sanders M."/>
            <person name="Subramaniam C."/>
            <person name="Tay Y."/>
            <person name="Dear P."/>
            <person name="Doerig C."/>
            <person name="Gruber A."/>
            <person name="Parkinson J."/>
            <person name="Shirley M."/>
            <person name="Wan K.L."/>
            <person name="Berriman M."/>
            <person name="Tomley F."/>
            <person name="Pain A."/>
        </authorList>
    </citation>
    <scope>NUCLEOTIDE SEQUENCE [LARGE SCALE GENOMIC DNA]</scope>
    <source>
        <strain evidence="1">Houghton</strain>
    </source>
</reference>
<accession>U6MYF4</accession>
<sequence length="67" mass="7216">MGERGQSSRRRPALALDQAGIFSLDTPSGDEMDILLVAQPGNQGYLKLLISGKRDPSWDGEAPETAM</sequence>
<proteinExistence type="predicted"/>